<dbReference type="STRING" id="1095630.A0A2J6SPY3"/>
<dbReference type="EMBL" id="KZ613895">
    <property type="protein sequence ID" value="PMD52858.1"/>
    <property type="molecule type" value="Genomic_DNA"/>
</dbReference>
<reference evidence="2 3" key="1">
    <citation type="submission" date="2016-04" db="EMBL/GenBank/DDBJ databases">
        <title>A degradative enzymes factory behind the ericoid mycorrhizal symbiosis.</title>
        <authorList>
            <consortium name="DOE Joint Genome Institute"/>
            <person name="Martino E."/>
            <person name="Morin E."/>
            <person name="Grelet G."/>
            <person name="Kuo A."/>
            <person name="Kohler A."/>
            <person name="Daghino S."/>
            <person name="Barry K."/>
            <person name="Choi C."/>
            <person name="Cichocki N."/>
            <person name="Clum A."/>
            <person name="Copeland A."/>
            <person name="Hainaut M."/>
            <person name="Haridas S."/>
            <person name="Labutti K."/>
            <person name="Lindquist E."/>
            <person name="Lipzen A."/>
            <person name="Khouja H.-R."/>
            <person name="Murat C."/>
            <person name="Ohm R."/>
            <person name="Olson A."/>
            <person name="Spatafora J."/>
            <person name="Veneault-Fourrey C."/>
            <person name="Henrissat B."/>
            <person name="Grigoriev I."/>
            <person name="Martin F."/>
            <person name="Perotto S."/>
        </authorList>
    </citation>
    <scope>NUCLEOTIDE SEQUENCE [LARGE SCALE GENOMIC DNA]</scope>
    <source>
        <strain evidence="2 3">E</strain>
    </source>
</reference>
<protein>
    <recommendedName>
        <fullName evidence="4">BTB domain-containing protein</fullName>
    </recommendedName>
</protein>
<accession>A0A2J6SPY3</accession>
<proteinExistence type="predicted"/>
<evidence type="ECO:0000256" key="1">
    <source>
        <dbReference type="SAM" id="MobiDB-lite"/>
    </source>
</evidence>
<gene>
    <name evidence="2" type="ORF">K444DRAFT_668491</name>
</gene>
<dbReference type="OrthoDB" id="5275938at2759"/>
<dbReference type="InParanoid" id="A0A2J6SPY3"/>
<dbReference type="Proteomes" id="UP000235371">
    <property type="component" value="Unassembled WGS sequence"/>
</dbReference>
<dbReference type="GeneID" id="36595493"/>
<keyword evidence="3" id="KW-1185">Reference proteome</keyword>
<dbReference type="RefSeq" id="XP_024729762.1">
    <property type="nucleotide sequence ID" value="XM_024887417.1"/>
</dbReference>
<evidence type="ECO:0000313" key="3">
    <source>
        <dbReference type="Proteomes" id="UP000235371"/>
    </source>
</evidence>
<name>A0A2J6SPY3_9HELO</name>
<sequence>MSSSDLKGSFSFGSGDTRLLVSSPEGEITAAVSSHAMSLASPVWKKFISPPWRPSQISKTNKTSRSEEDGGARLSSGTQLDEPLDFREDDADALLLILRIAHLDFISVKKRLSVEELYNLAILCDKYDCVHLIKPWVDEWFRDAPLQIVGESAKRIFIAWSFGRTERFRIAASLLLMQSGMDEAGQLLDLKGQAIPEVMPPGIIVAKGCAEEIMSLRRTAIENLLEIPRRRIKSYKDNKTTMCRYSRPGCDAIIYGSLIRGLDLRNLHPDMKPEDVRLSIRTLADVISNLEIYPYYSAKGGVHDDCSLSDFASATASVLSNIGSPVLESHLRHMKEQSRKLLGELDP</sequence>
<evidence type="ECO:0000313" key="2">
    <source>
        <dbReference type="EMBL" id="PMD52858.1"/>
    </source>
</evidence>
<dbReference type="AlphaFoldDB" id="A0A2J6SPY3"/>
<evidence type="ECO:0008006" key="4">
    <source>
        <dbReference type="Google" id="ProtNLM"/>
    </source>
</evidence>
<feature type="region of interest" description="Disordered" evidence="1">
    <location>
        <begin position="48"/>
        <end position="79"/>
    </location>
</feature>
<organism evidence="2 3">
    <name type="scientific">Hyaloscypha bicolor E</name>
    <dbReference type="NCBI Taxonomy" id="1095630"/>
    <lineage>
        <taxon>Eukaryota</taxon>
        <taxon>Fungi</taxon>
        <taxon>Dikarya</taxon>
        <taxon>Ascomycota</taxon>
        <taxon>Pezizomycotina</taxon>
        <taxon>Leotiomycetes</taxon>
        <taxon>Helotiales</taxon>
        <taxon>Hyaloscyphaceae</taxon>
        <taxon>Hyaloscypha</taxon>
        <taxon>Hyaloscypha bicolor</taxon>
    </lineage>
</organism>